<organism evidence="1 2">
    <name type="scientific">Humibacillus xanthopallidus</name>
    <dbReference type="NCBI Taxonomy" id="412689"/>
    <lineage>
        <taxon>Bacteria</taxon>
        <taxon>Bacillati</taxon>
        <taxon>Actinomycetota</taxon>
        <taxon>Actinomycetes</taxon>
        <taxon>Micrococcales</taxon>
        <taxon>Intrasporangiaceae</taxon>
        <taxon>Humibacillus</taxon>
    </lineage>
</organism>
<accession>A0A543PNF1</accession>
<dbReference type="AlphaFoldDB" id="A0A543PNF1"/>
<dbReference type="OrthoDB" id="8481950at2"/>
<comment type="caution">
    <text evidence="1">The sequence shown here is derived from an EMBL/GenBank/DDBJ whole genome shotgun (WGS) entry which is preliminary data.</text>
</comment>
<gene>
    <name evidence="1" type="ORF">FHX52_2312</name>
</gene>
<proteinExistence type="predicted"/>
<reference evidence="1 2" key="1">
    <citation type="submission" date="2019-06" db="EMBL/GenBank/DDBJ databases">
        <title>Sequencing the genomes of 1000 actinobacteria strains.</title>
        <authorList>
            <person name="Klenk H.-P."/>
        </authorList>
    </citation>
    <scope>NUCLEOTIDE SEQUENCE [LARGE SCALE GENOMIC DNA]</scope>
    <source>
        <strain evidence="1 2">DSM 21776</strain>
    </source>
</reference>
<dbReference type="Proteomes" id="UP000320085">
    <property type="component" value="Unassembled WGS sequence"/>
</dbReference>
<protein>
    <submittedName>
        <fullName evidence="1">Uncharacterized protein DUF4345</fullName>
    </submittedName>
</protein>
<name>A0A543PNF1_9MICO</name>
<dbReference type="RefSeq" id="WP_141822233.1">
    <property type="nucleotide sequence ID" value="NZ_BAAAQC010000010.1"/>
</dbReference>
<dbReference type="EMBL" id="VFQF01000002">
    <property type="protein sequence ID" value="TQN45614.1"/>
    <property type="molecule type" value="Genomic_DNA"/>
</dbReference>
<dbReference type="Pfam" id="PF14248">
    <property type="entry name" value="DUF4345"/>
    <property type="match status" value="1"/>
</dbReference>
<evidence type="ECO:0000313" key="1">
    <source>
        <dbReference type="EMBL" id="TQN45614.1"/>
    </source>
</evidence>
<sequence>MHGAGSGDNAVERAASAVAYAVIGSVGLVAPRRVPQIFGADAPTADSRTEVRAVYGGIPLAMVAVIAAGRRDGLRAAAAASGGMALARATGMLVEPRSRTATTTGFLVLEAALAALLHRAAAKAAPGQVTGARR</sequence>
<dbReference type="InterPro" id="IPR025597">
    <property type="entry name" value="DUF4345"/>
</dbReference>
<evidence type="ECO:0000313" key="2">
    <source>
        <dbReference type="Proteomes" id="UP000320085"/>
    </source>
</evidence>